<dbReference type="OrthoDB" id="9778547at2"/>
<reference evidence="7" key="2">
    <citation type="journal article" date="2011" name="BMC Genomics">
        <title>Mycoplasma mycoides, from mycoides Small Colony to capri. A microevolutionary perspective.</title>
        <authorList>
            <person name="Thiaucourt F."/>
            <person name="Manso-Silvan L."/>
            <person name="Salah W."/>
            <person name="Barbe V."/>
            <person name="Berger A."/>
            <person name="Jacob D."/>
            <person name="Breton M."/>
            <person name="Dupuy V."/>
            <person name="Lomenech A.M."/>
            <person name="Blanchard A."/>
            <person name="Sirand-Pugnet P."/>
        </authorList>
    </citation>
    <scope>NUCLEOTIDE SEQUENCE [LARGE SCALE GENOMIC DNA]</scope>
    <source>
        <strain evidence="7">95010</strain>
    </source>
</reference>
<evidence type="ECO:0000313" key="7">
    <source>
        <dbReference type="Proteomes" id="UP000010103"/>
    </source>
</evidence>
<dbReference type="Pfam" id="PF00005">
    <property type="entry name" value="ABC_tran"/>
    <property type="match status" value="1"/>
</dbReference>
<reference evidence="7" key="1">
    <citation type="journal article" date="2011" name="BMC Genomics">
        <title>Mycoplasma mycoides, from "mycoides Small Colony" to "capri". A microevolutionary perspective.</title>
        <authorList>
            <person name="Thiaucourt F."/>
            <person name="Manso-Silvan L."/>
            <person name="Salah W."/>
            <person name="Barbe V."/>
            <person name="Berger A."/>
            <person name="Jacob D."/>
            <person name="Breton M."/>
            <person name="Dupuy V."/>
            <person name="Lomenech A.M."/>
            <person name="Blanchard A."/>
            <person name="Sirand-Pugnet P."/>
        </authorList>
    </citation>
    <scope>NUCLEOTIDE SEQUENCE [LARGE SCALE GENOMIC DNA]</scope>
    <source>
        <strain evidence="7">95010</strain>
    </source>
</reference>
<dbReference type="Gene3D" id="3.40.50.300">
    <property type="entry name" value="P-loop containing nucleotide triphosphate hydrolases"/>
    <property type="match status" value="1"/>
</dbReference>
<dbReference type="PANTHER" id="PTHR42711:SF5">
    <property type="entry name" value="ABC TRANSPORTER ATP-BINDING PROTEIN NATA"/>
    <property type="match status" value="1"/>
</dbReference>
<dbReference type="SUPFAM" id="SSF52540">
    <property type="entry name" value="P-loop containing nucleoside triphosphate hydrolases"/>
    <property type="match status" value="1"/>
</dbReference>
<dbReference type="HOGENOM" id="CLU_000604_1_2_14"/>
<organism evidence="6 7">
    <name type="scientific">Mycoplasma mycoides subsp. capri LC str. 95010</name>
    <dbReference type="NCBI Taxonomy" id="862259"/>
    <lineage>
        <taxon>Bacteria</taxon>
        <taxon>Bacillati</taxon>
        <taxon>Mycoplasmatota</taxon>
        <taxon>Mollicutes</taxon>
        <taxon>Mycoplasmataceae</taxon>
        <taxon>Mycoplasma</taxon>
    </lineage>
</organism>
<evidence type="ECO:0000256" key="4">
    <source>
        <dbReference type="ARBA" id="ARBA00022840"/>
    </source>
</evidence>
<dbReference type="InterPro" id="IPR027417">
    <property type="entry name" value="P-loop_NTPase"/>
</dbReference>
<keyword evidence="3" id="KW-0547">Nucleotide-binding</keyword>
<proteinExistence type="inferred from homology"/>
<evidence type="ECO:0000256" key="2">
    <source>
        <dbReference type="ARBA" id="ARBA00022448"/>
    </source>
</evidence>
<dbReference type="EMBL" id="FQ377874">
    <property type="protein sequence ID" value="CBW54385.1"/>
    <property type="molecule type" value="Genomic_DNA"/>
</dbReference>
<sequence length="295" mass="34796">MQQKIIEIKNLTKKYNNGYGIFDINLEVNQGDIYGYLGPNGAGKSTTIRHLMGYIKQNKGKALIFNEDCWKHSYKIQPSVGYLPGEINYPEHENGLSYIKFIYKLRKQENWDYVEKLIKYWEFNPNIKIKKMSKGMKQKLGLVLCLMHQPKVLILDEPTTGLDPLIKNKFIQLMLKLKQNNTTIFLSSHVFEEVEKLCNKVAIIKSGRIINKLDLDLIKTTSDREYKITFKNHNIYKNEFLINVNDLIATYKVPINRVNYFFNELKSYEINLFEEIPFSLENYFLKFYKKEGETK</sequence>
<name>F4MQK2_MYCML</name>
<dbReference type="KEGG" id="mml:MLC_6570"/>
<accession>F4MQK2</accession>
<dbReference type="PROSITE" id="PS50893">
    <property type="entry name" value="ABC_TRANSPORTER_2"/>
    <property type="match status" value="1"/>
</dbReference>
<feature type="domain" description="ABC transporter" evidence="5">
    <location>
        <begin position="6"/>
        <end position="231"/>
    </location>
</feature>
<dbReference type="SMART" id="SM00382">
    <property type="entry name" value="AAA"/>
    <property type="match status" value="1"/>
</dbReference>
<dbReference type="InterPro" id="IPR003439">
    <property type="entry name" value="ABC_transporter-like_ATP-bd"/>
</dbReference>
<dbReference type="PROSITE" id="PS00211">
    <property type="entry name" value="ABC_TRANSPORTER_1"/>
    <property type="match status" value="1"/>
</dbReference>
<evidence type="ECO:0000256" key="3">
    <source>
        <dbReference type="ARBA" id="ARBA00022741"/>
    </source>
</evidence>
<protein>
    <submittedName>
        <fullName evidence="6">ABC transporter, ATP binding component</fullName>
    </submittedName>
</protein>
<evidence type="ECO:0000313" key="6">
    <source>
        <dbReference type="EMBL" id="CBW54385.1"/>
    </source>
</evidence>
<dbReference type="Proteomes" id="UP000010103">
    <property type="component" value="Chromosome"/>
</dbReference>
<dbReference type="RefSeq" id="WP_013729771.1">
    <property type="nucleotide sequence ID" value="NC_015431.1"/>
</dbReference>
<dbReference type="InterPro" id="IPR003593">
    <property type="entry name" value="AAA+_ATPase"/>
</dbReference>
<evidence type="ECO:0000259" key="5">
    <source>
        <dbReference type="PROSITE" id="PS50893"/>
    </source>
</evidence>
<evidence type="ECO:0000256" key="1">
    <source>
        <dbReference type="ARBA" id="ARBA00005417"/>
    </source>
</evidence>
<comment type="similarity">
    <text evidence="1">Belongs to the ABC transporter superfamily.</text>
</comment>
<dbReference type="PANTHER" id="PTHR42711">
    <property type="entry name" value="ABC TRANSPORTER ATP-BINDING PROTEIN"/>
    <property type="match status" value="1"/>
</dbReference>
<gene>
    <name evidence="6" type="ORF">MLC_6570</name>
</gene>
<dbReference type="InterPro" id="IPR050763">
    <property type="entry name" value="ABC_transporter_ATP-binding"/>
</dbReference>
<keyword evidence="4" id="KW-0067">ATP-binding</keyword>
<dbReference type="InterPro" id="IPR017871">
    <property type="entry name" value="ABC_transporter-like_CS"/>
</dbReference>
<dbReference type="GO" id="GO:0016887">
    <property type="term" value="F:ATP hydrolysis activity"/>
    <property type="evidence" value="ECO:0007669"/>
    <property type="project" value="InterPro"/>
</dbReference>
<dbReference type="AlphaFoldDB" id="F4MQK2"/>
<dbReference type="CDD" id="cd03230">
    <property type="entry name" value="ABC_DR_subfamily_A"/>
    <property type="match status" value="1"/>
</dbReference>
<keyword evidence="2" id="KW-0813">Transport</keyword>
<dbReference type="GO" id="GO:0005524">
    <property type="term" value="F:ATP binding"/>
    <property type="evidence" value="ECO:0007669"/>
    <property type="project" value="UniProtKB-KW"/>
</dbReference>